<dbReference type="HOGENOM" id="CLU_1346461_0_0_2"/>
<dbReference type="Proteomes" id="UP000001304">
    <property type="component" value="Chromosome"/>
</dbReference>
<keyword evidence="2" id="KW-1185">Reference proteome</keyword>
<dbReference type="BioCyc" id="IAGG583356:GHAH-240-MONOMER"/>
<organism evidence="1 2">
    <name type="scientific">Ignisphaera aggregans (strain DSM 17230 / JCM 13409 / AQ1.S1)</name>
    <dbReference type="NCBI Taxonomy" id="583356"/>
    <lineage>
        <taxon>Archaea</taxon>
        <taxon>Thermoproteota</taxon>
        <taxon>Thermoprotei</taxon>
        <taxon>Desulfurococcales</taxon>
        <taxon>Desulfurococcaceae</taxon>
        <taxon>Ignisphaera</taxon>
    </lineage>
</organism>
<proteinExistence type="predicted"/>
<accession>E0SQC7</accession>
<protein>
    <recommendedName>
        <fullName evidence="3">YkgJ family cysteine cluster protein</fullName>
    </recommendedName>
</protein>
<gene>
    <name evidence="1" type="ordered locus">Igag_0228</name>
</gene>
<reference evidence="1 2" key="1">
    <citation type="journal article" date="2010" name="Stand. Genomic Sci.">
        <title>Complete genome sequence of Ignisphaera aggregans type strain (AQ1.S1).</title>
        <authorList>
            <person name="Goker M."/>
            <person name="Held B."/>
            <person name="Lapidus A."/>
            <person name="Nolan M."/>
            <person name="Spring S."/>
            <person name="Yasawong M."/>
            <person name="Lucas S."/>
            <person name="Glavina Del Rio T."/>
            <person name="Tice H."/>
            <person name="Cheng J.F."/>
            <person name="Goodwin L."/>
            <person name="Tapia R."/>
            <person name="Pitluck S."/>
            <person name="Liolios K."/>
            <person name="Ivanova N."/>
            <person name="Mavromatis K."/>
            <person name="Mikhailova N."/>
            <person name="Pati A."/>
            <person name="Chen A."/>
            <person name="Palaniappan K."/>
            <person name="Brambilla E."/>
            <person name="Land M."/>
            <person name="Hauser L."/>
            <person name="Chang Y.J."/>
            <person name="Jeffries C.D."/>
            <person name="Brettin T."/>
            <person name="Detter J.C."/>
            <person name="Han C."/>
            <person name="Rohde M."/>
            <person name="Sikorski J."/>
            <person name="Woyke T."/>
            <person name="Bristow J."/>
            <person name="Eisen J.A."/>
            <person name="Markowitz V."/>
            <person name="Hugenholtz P."/>
            <person name="Kyrpides N.C."/>
            <person name="Klenk H.P."/>
        </authorList>
    </citation>
    <scope>NUCLEOTIDE SEQUENCE [LARGE SCALE GENOMIC DNA]</scope>
    <source>
        <strain evidence="2">DSM 17230 / JCM 13409 / AQ1.S1</strain>
    </source>
</reference>
<evidence type="ECO:0008006" key="3">
    <source>
        <dbReference type="Google" id="ProtNLM"/>
    </source>
</evidence>
<dbReference type="KEGG" id="iag:Igag_0228"/>
<evidence type="ECO:0000313" key="1">
    <source>
        <dbReference type="EMBL" id="ADM27077.1"/>
    </source>
</evidence>
<dbReference type="AlphaFoldDB" id="E0SQC7"/>
<name>E0SQC7_IGNAA</name>
<dbReference type="EMBL" id="CP002098">
    <property type="protein sequence ID" value="ADM27077.1"/>
    <property type="molecule type" value="Genomic_DNA"/>
</dbReference>
<evidence type="ECO:0000313" key="2">
    <source>
        <dbReference type="Proteomes" id="UP000001304"/>
    </source>
</evidence>
<sequence length="196" mass="22839">MEKIDEIHRIIKNALRGDLQSIINVFDYFSQFSNNAIVTKALYLLTYQIIMNVSVDTSKECELCGGICCKYGALIPLYSFDIDDLLTIIDKENLYRALICHGDCYLRRPCPFQDGWRCSVHKYKPYACLSYPFATEEEQIEILRSSEEISIVVPKIPSYCLAAKKTWSIIYSIIKNFREQHNRYPSPMELLQYFIT</sequence>